<dbReference type="GO" id="GO:0016020">
    <property type="term" value="C:membrane"/>
    <property type="evidence" value="ECO:0007669"/>
    <property type="project" value="UniProtKB-SubCell"/>
</dbReference>
<dbReference type="InterPro" id="IPR002401">
    <property type="entry name" value="Cyt_P450_E_grp-I"/>
</dbReference>
<organism evidence="12">
    <name type="scientific">Sesamum radiatum</name>
    <name type="common">Black benniseed</name>
    <dbReference type="NCBI Taxonomy" id="300843"/>
    <lineage>
        <taxon>Eukaryota</taxon>
        <taxon>Viridiplantae</taxon>
        <taxon>Streptophyta</taxon>
        <taxon>Embryophyta</taxon>
        <taxon>Tracheophyta</taxon>
        <taxon>Spermatophyta</taxon>
        <taxon>Magnoliopsida</taxon>
        <taxon>eudicotyledons</taxon>
        <taxon>Gunneridae</taxon>
        <taxon>Pentapetalae</taxon>
        <taxon>asterids</taxon>
        <taxon>lamiids</taxon>
        <taxon>Lamiales</taxon>
        <taxon>Pedaliaceae</taxon>
        <taxon>Sesamum</taxon>
    </lineage>
</organism>
<name>A0AAW2NDW4_SESRA</name>
<keyword evidence="4 9" id="KW-0349">Heme</keyword>
<comment type="similarity">
    <text evidence="3 10">Belongs to the cytochrome P450 family.</text>
</comment>
<evidence type="ECO:0000256" key="3">
    <source>
        <dbReference type="ARBA" id="ARBA00010617"/>
    </source>
</evidence>
<evidence type="ECO:0000313" key="12">
    <source>
        <dbReference type="EMBL" id="KAL0341079.1"/>
    </source>
</evidence>
<feature type="chain" id="PRO_5043654735" evidence="11">
    <location>
        <begin position="28"/>
        <end position="495"/>
    </location>
</feature>
<dbReference type="GO" id="GO:0020037">
    <property type="term" value="F:heme binding"/>
    <property type="evidence" value="ECO:0007669"/>
    <property type="project" value="InterPro"/>
</dbReference>
<keyword evidence="7 9" id="KW-0408">Iron</keyword>
<dbReference type="PRINTS" id="PR00463">
    <property type="entry name" value="EP450I"/>
</dbReference>
<evidence type="ECO:0000256" key="11">
    <source>
        <dbReference type="SAM" id="SignalP"/>
    </source>
</evidence>
<keyword evidence="5 9" id="KW-0479">Metal-binding</keyword>
<feature type="signal peptide" evidence="11">
    <location>
        <begin position="1"/>
        <end position="27"/>
    </location>
</feature>
<dbReference type="GO" id="GO:0004497">
    <property type="term" value="F:monooxygenase activity"/>
    <property type="evidence" value="ECO:0007669"/>
    <property type="project" value="UniProtKB-KW"/>
</dbReference>
<comment type="subcellular location">
    <subcellularLocation>
        <location evidence="2">Membrane</location>
        <topology evidence="2">Single-pass membrane protein</topology>
    </subcellularLocation>
</comment>
<dbReference type="InterPro" id="IPR001128">
    <property type="entry name" value="Cyt_P450"/>
</dbReference>
<accession>A0AAW2NDW4</accession>
<keyword evidence="6 10" id="KW-0560">Oxidoreductase</keyword>
<dbReference type="InterPro" id="IPR017972">
    <property type="entry name" value="Cyt_P450_CS"/>
</dbReference>
<feature type="binding site" description="axial binding residue" evidence="9">
    <location>
        <position position="432"/>
    </location>
    <ligand>
        <name>heme</name>
        <dbReference type="ChEBI" id="CHEBI:30413"/>
    </ligand>
    <ligandPart>
        <name>Fe</name>
        <dbReference type="ChEBI" id="CHEBI:18248"/>
    </ligandPart>
</feature>
<evidence type="ECO:0000256" key="2">
    <source>
        <dbReference type="ARBA" id="ARBA00004167"/>
    </source>
</evidence>
<evidence type="ECO:0000256" key="7">
    <source>
        <dbReference type="ARBA" id="ARBA00023004"/>
    </source>
</evidence>
<dbReference type="PROSITE" id="PS00086">
    <property type="entry name" value="CYTOCHROME_P450"/>
    <property type="match status" value="1"/>
</dbReference>
<keyword evidence="8 10" id="KW-0503">Monooxygenase</keyword>
<reference evidence="12" key="2">
    <citation type="journal article" date="2024" name="Plant">
        <title>Genomic evolution and insights into agronomic trait innovations of Sesamum species.</title>
        <authorList>
            <person name="Miao H."/>
            <person name="Wang L."/>
            <person name="Qu L."/>
            <person name="Liu H."/>
            <person name="Sun Y."/>
            <person name="Le M."/>
            <person name="Wang Q."/>
            <person name="Wei S."/>
            <person name="Zheng Y."/>
            <person name="Lin W."/>
            <person name="Duan Y."/>
            <person name="Cao H."/>
            <person name="Xiong S."/>
            <person name="Wang X."/>
            <person name="Wei L."/>
            <person name="Li C."/>
            <person name="Ma Q."/>
            <person name="Ju M."/>
            <person name="Zhao R."/>
            <person name="Li G."/>
            <person name="Mu C."/>
            <person name="Tian Q."/>
            <person name="Mei H."/>
            <person name="Zhang T."/>
            <person name="Gao T."/>
            <person name="Zhang H."/>
        </authorList>
    </citation>
    <scope>NUCLEOTIDE SEQUENCE</scope>
    <source>
        <strain evidence="12">G02</strain>
    </source>
</reference>
<comment type="cofactor">
    <cofactor evidence="1 9">
        <name>heme</name>
        <dbReference type="ChEBI" id="CHEBI:30413"/>
    </cofactor>
</comment>
<dbReference type="PANTHER" id="PTHR47950">
    <property type="entry name" value="CYTOCHROME P450, FAMILY 76, SUBFAMILY C, POLYPEPTIDE 5-RELATED"/>
    <property type="match status" value="1"/>
</dbReference>
<evidence type="ECO:0000256" key="6">
    <source>
        <dbReference type="ARBA" id="ARBA00023002"/>
    </source>
</evidence>
<dbReference type="SUPFAM" id="SSF48264">
    <property type="entry name" value="Cytochrome P450"/>
    <property type="match status" value="1"/>
</dbReference>
<dbReference type="Pfam" id="PF00067">
    <property type="entry name" value="p450"/>
    <property type="match status" value="1"/>
</dbReference>
<evidence type="ECO:0000256" key="10">
    <source>
        <dbReference type="RuleBase" id="RU000461"/>
    </source>
</evidence>
<dbReference type="EMBL" id="JACGWJ010000020">
    <property type="protein sequence ID" value="KAL0341079.1"/>
    <property type="molecule type" value="Genomic_DNA"/>
</dbReference>
<dbReference type="GO" id="GO:0016705">
    <property type="term" value="F:oxidoreductase activity, acting on paired donors, with incorporation or reduction of molecular oxygen"/>
    <property type="evidence" value="ECO:0007669"/>
    <property type="project" value="InterPro"/>
</dbReference>
<evidence type="ECO:0000256" key="1">
    <source>
        <dbReference type="ARBA" id="ARBA00001971"/>
    </source>
</evidence>
<comment type="caution">
    <text evidence="12">The sequence shown here is derived from an EMBL/GenBank/DDBJ whole genome shotgun (WGS) entry which is preliminary data.</text>
</comment>
<gene>
    <name evidence="12" type="ORF">Sradi_4624700</name>
</gene>
<reference evidence="12" key="1">
    <citation type="submission" date="2020-06" db="EMBL/GenBank/DDBJ databases">
        <authorList>
            <person name="Li T."/>
            <person name="Hu X."/>
            <person name="Zhang T."/>
            <person name="Song X."/>
            <person name="Zhang H."/>
            <person name="Dai N."/>
            <person name="Sheng W."/>
            <person name="Hou X."/>
            <person name="Wei L."/>
        </authorList>
    </citation>
    <scope>NUCLEOTIDE SEQUENCE</scope>
    <source>
        <strain evidence="12">G02</strain>
        <tissue evidence="12">Leaf</tissue>
    </source>
</reference>
<evidence type="ECO:0000256" key="8">
    <source>
        <dbReference type="ARBA" id="ARBA00023033"/>
    </source>
</evidence>
<dbReference type="PANTHER" id="PTHR47950:SF49">
    <property type="entry name" value="CYTOCHROME P450"/>
    <property type="match status" value="1"/>
</dbReference>
<dbReference type="Gene3D" id="1.10.630.10">
    <property type="entry name" value="Cytochrome P450"/>
    <property type="match status" value="1"/>
</dbReference>
<dbReference type="GO" id="GO:0005506">
    <property type="term" value="F:iron ion binding"/>
    <property type="evidence" value="ECO:0007669"/>
    <property type="project" value="InterPro"/>
</dbReference>
<evidence type="ECO:0000256" key="4">
    <source>
        <dbReference type="ARBA" id="ARBA00022617"/>
    </source>
</evidence>
<dbReference type="PRINTS" id="PR00385">
    <property type="entry name" value="P450"/>
</dbReference>
<dbReference type="InterPro" id="IPR036396">
    <property type="entry name" value="Cyt_P450_sf"/>
</dbReference>
<proteinExistence type="inferred from homology"/>
<evidence type="ECO:0000256" key="5">
    <source>
        <dbReference type="ARBA" id="ARBA00022723"/>
    </source>
</evidence>
<evidence type="ECO:0000256" key="9">
    <source>
        <dbReference type="PIRSR" id="PIRSR602401-1"/>
    </source>
</evidence>
<protein>
    <submittedName>
        <fullName evidence="12">Corytuberine synthase</fullName>
    </submittedName>
</protein>
<keyword evidence="11" id="KW-0732">Signal</keyword>
<dbReference type="AlphaFoldDB" id="A0AAW2NDW4"/>
<sequence>MTLALLVILLPLLFLVLIKHFKLGVLSSNLPPGPNPWQLLWTISQSRNKPHVAFQTLARTHGPLFSLRLGSQLVVVASSPAIAMEILKTHDKIFSGRYLPYRCFQIIEMKQSSLTMSRQCNDAWKFLRAVGHNFIFSSRAVGAKEKMRKEVVGKMMEYLVENEGEAVKLDDIVNVTVSNVVANVLASRSLFDVRGEGEKEEILQGLVWEIVESATNLGLADLFPVLRRMDFWSRRNGMKIREKIMCAWVDIVEERRKCGTNDFSSGDFMDVLLENGFLDDQISIVLMELLIAGTDSTIITIVWLMAELIKNQDIFLRLREEIGQAIKPNSTTLDESILSRCEYFQACINETLRLHIPGPFLVPHQALENCNLNNYLIPKDSIVLVNAWAIHLDPNNWEDAASFKPDRFLDSKIDFLGSCFEFIPFSSGRRMCPGFHMGFRNILLVVASLVYYFDWSLPGGEDLRNLDMTDKFCTTLKREKPLYLVPRLRERFHVG</sequence>